<protein>
    <submittedName>
        <fullName evidence="1">Uncharacterized protein</fullName>
    </submittedName>
</protein>
<evidence type="ECO:0000313" key="2">
    <source>
        <dbReference type="Proteomes" id="UP000190637"/>
    </source>
</evidence>
<dbReference type="Proteomes" id="UP000190637">
    <property type="component" value="Unassembled WGS sequence"/>
</dbReference>
<accession>A0A1T4T5W8</accession>
<gene>
    <name evidence="1" type="ORF">SAMN02745673_04551</name>
</gene>
<dbReference type="RefSeq" id="WP_235001166.1">
    <property type="nucleotide sequence ID" value="NZ_FUWS01000015.1"/>
</dbReference>
<sequence>MLTGDGHCLDRGRGDVQWAYALRALTLELRAAGLEVRPDGGTGAVEAAPRRADGIDPKGPRRRAILRPHRGRLWWWLDCPDDQGAWWALTPLTPASRTSEAARRIVRMLLPGQY</sequence>
<dbReference type="EMBL" id="FUWS01000015">
    <property type="protein sequence ID" value="SKA35885.1"/>
    <property type="molecule type" value="Genomic_DNA"/>
</dbReference>
<reference evidence="1 2" key="1">
    <citation type="submission" date="2017-02" db="EMBL/GenBank/DDBJ databases">
        <authorList>
            <person name="Peterson S.W."/>
        </authorList>
    </citation>
    <scope>NUCLEOTIDE SEQUENCE [LARGE SCALE GENOMIC DNA]</scope>
    <source>
        <strain evidence="1 2">DSM 45154</strain>
    </source>
</reference>
<dbReference type="STRING" id="1122192.SAMN02745673_04551"/>
<dbReference type="AlphaFoldDB" id="A0A1T4T5W8"/>
<proteinExistence type="predicted"/>
<name>A0A1T4T5W8_9ACTN</name>
<keyword evidence="2" id="KW-1185">Reference proteome</keyword>
<organism evidence="1 2">
    <name type="scientific">Marinactinospora thermotolerans DSM 45154</name>
    <dbReference type="NCBI Taxonomy" id="1122192"/>
    <lineage>
        <taxon>Bacteria</taxon>
        <taxon>Bacillati</taxon>
        <taxon>Actinomycetota</taxon>
        <taxon>Actinomycetes</taxon>
        <taxon>Streptosporangiales</taxon>
        <taxon>Nocardiopsidaceae</taxon>
        <taxon>Marinactinospora</taxon>
    </lineage>
</organism>
<evidence type="ECO:0000313" key="1">
    <source>
        <dbReference type="EMBL" id="SKA35885.1"/>
    </source>
</evidence>